<dbReference type="InterPro" id="IPR020904">
    <property type="entry name" value="Sc_DH/Rdtase_CS"/>
</dbReference>
<dbReference type="PRINTS" id="PR00081">
    <property type="entry name" value="GDHRDH"/>
</dbReference>
<gene>
    <name evidence="5" type="ORF">KUTeg_000676</name>
</gene>
<evidence type="ECO:0000256" key="4">
    <source>
        <dbReference type="ARBA" id="ARBA00023002"/>
    </source>
</evidence>
<comment type="caution">
    <text evidence="5">The sequence shown here is derived from an EMBL/GenBank/DDBJ whole genome shotgun (WGS) entry which is preliminary data.</text>
</comment>
<keyword evidence="6" id="KW-1185">Reference proteome</keyword>
<evidence type="ECO:0000256" key="3">
    <source>
        <dbReference type="ARBA" id="ARBA00022857"/>
    </source>
</evidence>
<dbReference type="PRINTS" id="PR00080">
    <property type="entry name" value="SDRFAMILY"/>
</dbReference>
<dbReference type="PANTHER" id="PTHR44252">
    <property type="entry name" value="D-ERYTHRULOSE REDUCTASE"/>
    <property type="match status" value="1"/>
</dbReference>
<evidence type="ECO:0000313" key="5">
    <source>
        <dbReference type="EMBL" id="KAJ8322205.1"/>
    </source>
</evidence>
<evidence type="ECO:0000256" key="2">
    <source>
        <dbReference type="ARBA" id="ARBA00011881"/>
    </source>
</evidence>
<organism evidence="5 6">
    <name type="scientific">Tegillarca granosa</name>
    <name type="common">Malaysian cockle</name>
    <name type="synonym">Anadara granosa</name>
    <dbReference type="NCBI Taxonomy" id="220873"/>
    <lineage>
        <taxon>Eukaryota</taxon>
        <taxon>Metazoa</taxon>
        <taxon>Spiralia</taxon>
        <taxon>Lophotrochozoa</taxon>
        <taxon>Mollusca</taxon>
        <taxon>Bivalvia</taxon>
        <taxon>Autobranchia</taxon>
        <taxon>Pteriomorphia</taxon>
        <taxon>Arcoida</taxon>
        <taxon>Arcoidea</taxon>
        <taxon>Arcidae</taxon>
        <taxon>Tegillarca</taxon>
    </lineage>
</organism>
<comment type="similarity">
    <text evidence="1">Belongs to the short-chain dehydrogenases/reductases (SDR) family.</text>
</comment>
<dbReference type="InterPro" id="IPR051737">
    <property type="entry name" value="L-xylulose/Carbonyl_redctase"/>
</dbReference>
<dbReference type="PROSITE" id="PS00061">
    <property type="entry name" value="ADH_SHORT"/>
    <property type="match status" value="1"/>
</dbReference>
<protein>
    <recommendedName>
        <fullName evidence="7">L-xylulose reductase</fullName>
    </recommendedName>
</protein>
<sequence length="235" mass="25421">MSFKGKRALVTGGSSGIGRVIVEGLYKGGAEVFVLDKLKVDIPGVRVIQVDLAEWYGTKKVVEEIGDIDLLVNNAGIGIPPTAFGYFDKEGVERTIDVNLKAPFNISQVVVNRMIKRGCQGSIVNISSVASITTIKDNAIYCISKAGLDMMTKVMALELGPHKIRVNSVNPTIVMTEMGKRFWDPERLAPWTVRTPLGRFAEVDDIVSATLFLLSDKACMITGTALPVDGGYLVS</sequence>
<dbReference type="Proteomes" id="UP001217089">
    <property type="component" value="Unassembled WGS sequence"/>
</dbReference>
<dbReference type="Gene3D" id="3.40.50.720">
    <property type="entry name" value="NAD(P)-binding Rossmann-like Domain"/>
    <property type="match status" value="1"/>
</dbReference>
<proteinExistence type="inferred from homology"/>
<name>A0ABQ9FY99_TEGGR</name>
<dbReference type="Pfam" id="PF13561">
    <property type="entry name" value="adh_short_C2"/>
    <property type="match status" value="1"/>
</dbReference>
<reference evidence="5 6" key="1">
    <citation type="submission" date="2022-12" db="EMBL/GenBank/DDBJ databases">
        <title>Chromosome-level genome of Tegillarca granosa.</title>
        <authorList>
            <person name="Kim J."/>
        </authorList>
    </citation>
    <scope>NUCLEOTIDE SEQUENCE [LARGE SCALE GENOMIC DNA]</scope>
    <source>
        <strain evidence="5">Teg-2019</strain>
        <tissue evidence="5">Adductor muscle</tissue>
    </source>
</reference>
<dbReference type="EMBL" id="JARBDR010000018">
    <property type="protein sequence ID" value="KAJ8322205.1"/>
    <property type="molecule type" value="Genomic_DNA"/>
</dbReference>
<keyword evidence="3" id="KW-0521">NADP</keyword>
<evidence type="ECO:0008006" key="7">
    <source>
        <dbReference type="Google" id="ProtNLM"/>
    </source>
</evidence>
<dbReference type="PANTHER" id="PTHR44252:SF3">
    <property type="entry name" value="D-ERYTHRULOSE REDUCTASE-RELATED"/>
    <property type="match status" value="1"/>
</dbReference>
<evidence type="ECO:0000313" key="6">
    <source>
        <dbReference type="Proteomes" id="UP001217089"/>
    </source>
</evidence>
<dbReference type="InterPro" id="IPR036291">
    <property type="entry name" value="NAD(P)-bd_dom_sf"/>
</dbReference>
<dbReference type="SUPFAM" id="SSF51735">
    <property type="entry name" value="NAD(P)-binding Rossmann-fold domains"/>
    <property type="match status" value="1"/>
</dbReference>
<comment type="subunit">
    <text evidence="2">Homotetramer.</text>
</comment>
<evidence type="ECO:0000256" key="1">
    <source>
        <dbReference type="ARBA" id="ARBA00006484"/>
    </source>
</evidence>
<keyword evidence="4" id="KW-0560">Oxidoreductase</keyword>
<dbReference type="InterPro" id="IPR002347">
    <property type="entry name" value="SDR_fam"/>
</dbReference>
<accession>A0ABQ9FY99</accession>